<feature type="domain" description="Pseudouridine synthase I TruA alpha/beta" evidence="8">
    <location>
        <begin position="7"/>
        <end position="106"/>
    </location>
</feature>
<organism evidence="9 10">
    <name type="scientific">Candidatus Cellulosilyticum pullistercoris</name>
    <dbReference type="NCBI Taxonomy" id="2838521"/>
    <lineage>
        <taxon>Bacteria</taxon>
        <taxon>Bacillati</taxon>
        <taxon>Bacillota</taxon>
        <taxon>Clostridia</taxon>
        <taxon>Lachnospirales</taxon>
        <taxon>Cellulosilyticaceae</taxon>
        <taxon>Cellulosilyticum</taxon>
    </lineage>
</organism>
<evidence type="ECO:0000256" key="5">
    <source>
        <dbReference type="PIRSR" id="PIRSR001430-1"/>
    </source>
</evidence>
<reference evidence="9" key="2">
    <citation type="submission" date="2021-04" db="EMBL/GenBank/DDBJ databases">
        <authorList>
            <person name="Gilroy R."/>
        </authorList>
    </citation>
    <scope>NUCLEOTIDE SEQUENCE</scope>
    <source>
        <strain evidence="9">B5-657</strain>
    </source>
</reference>
<proteinExistence type="inferred from homology"/>
<name>A0A9E2KC07_9FIRM</name>
<dbReference type="PANTHER" id="PTHR11142">
    <property type="entry name" value="PSEUDOURIDYLATE SYNTHASE"/>
    <property type="match status" value="1"/>
</dbReference>
<evidence type="ECO:0000313" key="10">
    <source>
        <dbReference type="Proteomes" id="UP000824229"/>
    </source>
</evidence>
<gene>
    <name evidence="4 9" type="primary">truA</name>
    <name evidence="9" type="ORF">H9872_04950</name>
</gene>
<feature type="binding site" evidence="4 6">
    <location>
        <position position="112"/>
    </location>
    <ligand>
        <name>substrate</name>
    </ligand>
</feature>
<accession>A0A9E2KC07</accession>
<dbReference type="InterPro" id="IPR001406">
    <property type="entry name" value="PsdUridine_synth_TruA"/>
</dbReference>
<evidence type="ECO:0000256" key="7">
    <source>
        <dbReference type="RuleBase" id="RU003792"/>
    </source>
</evidence>
<feature type="domain" description="Pseudouridine synthase I TruA alpha/beta" evidence="8">
    <location>
        <begin position="145"/>
        <end position="246"/>
    </location>
</feature>
<evidence type="ECO:0000256" key="4">
    <source>
        <dbReference type="HAMAP-Rule" id="MF_00171"/>
    </source>
</evidence>
<evidence type="ECO:0000256" key="1">
    <source>
        <dbReference type="ARBA" id="ARBA00009375"/>
    </source>
</evidence>
<comment type="similarity">
    <text evidence="1 4 7">Belongs to the tRNA pseudouridine synthase TruA family.</text>
</comment>
<dbReference type="NCBIfam" id="TIGR00071">
    <property type="entry name" value="hisT_truA"/>
    <property type="match status" value="1"/>
</dbReference>
<dbReference type="Gene3D" id="3.30.70.580">
    <property type="entry name" value="Pseudouridine synthase I, catalytic domain, N-terminal subdomain"/>
    <property type="match status" value="1"/>
</dbReference>
<keyword evidence="2 4" id="KW-0819">tRNA processing</keyword>
<evidence type="ECO:0000259" key="8">
    <source>
        <dbReference type="Pfam" id="PF01416"/>
    </source>
</evidence>
<dbReference type="SUPFAM" id="SSF55120">
    <property type="entry name" value="Pseudouridine synthase"/>
    <property type="match status" value="1"/>
</dbReference>
<evidence type="ECO:0000256" key="6">
    <source>
        <dbReference type="PIRSR" id="PIRSR001430-2"/>
    </source>
</evidence>
<evidence type="ECO:0000256" key="2">
    <source>
        <dbReference type="ARBA" id="ARBA00022694"/>
    </source>
</evidence>
<reference evidence="9" key="1">
    <citation type="journal article" date="2021" name="PeerJ">
        <title>Extensive microbial diversity within the chicken gut microbiome revealed by metagenomics and culture.</title>
        <authorList>
            <person name="Gilroy R."/>
            <person name="Ravi A."/>
            <person name="Getino M."/>
            <person name="Pursley I."/>
            <person name="Horton D.L."/>
            <person name="Alikhan N.F."/>
            <person name="Baker D."/>
            <person name="Gharbi K."/>
            <person name="Hall N."/>
            <person name="Watson M."/>
            <person name="Adriaenssens E.M."/>
            <person name="Foster-Nyarko E."/>
            <person name="Jarju S."/>
            <person name="Secka A."/>
            <person name="Antonio M."/>
            <person name="Oren A."/>
            <person name="Chaudhuri R.R."/>
            <person name="La Ragione R."/>
            <person name="Hildebrand F."/>
            <person name="Pallen M.J."/>
        </authorList>
    </citation>
    <scope>NUCLEOTIDE SEQUENCE</scope>
    <source>
        <strain evidence="9">B5-657</strain>
    </source>
</reference>
<keyword evidence="3 4" id="KW-0413">Isomerase</keyword>
<dbReference type="EMBL" id="JAHLFQ010000108">
    <property type="protein sequence ID" value="MBU3804089.1"/>
    <property type="molecule type" value="Genomic_DNA"/>
</dbReference>
<dbReference type="GO" id="GO:0160147">
    <property type="term" value="F:tRNA pseudouridine(38-40) synthase activity"/>
    <property type="evidence" value="ECO:0007669"/>
    <property type="project" value="UniProtKB-EC"/>
</dbReference>
<dbReference type="Pfam" id="PF01416">
    <property type="entry name" value="PseudoU_synth_1"/>
    <property type="match status" value="2"/>
</dbReference>
<dbReference type="CDD" id="cd02570">
    <property type="entry name" value="PseudoU_synth_EcTruA"/>
    <property type="match status" value="1"/>
</dbReference>
<dbReference type="GO" id="GO:0003723">
    <property type="term" value="F:RNA binding"/>
    <property type="evidence" value="ECO:0007669"/>
    <property type="project" value="InterPro"/>
</dbReference>
<dbReference type="FunFam" id="3.30.70.580:FF:000001">
    <property type="entry name" value="tRNA pseudouridine synthase A"/>
    <property type="match status" value="1"/>
</dbReference>
<sequence>MTNYKLIIAYDGSKYNGFQRQSKHPEKTIQGKLENVLSKLFEEDIQIIGSGRTDAGVHSKGQVCNFHTHSFIDFEHILEYLRTYLPQDIAVVDLGIASERFHARYNVVGKRYVYTIDNGFFPDPFSLRYAYHVSEKLDLDAIRTAANLLLGEHDFQAFTSLKSKTKSTVRTIKSIDIKQEESKIIFTYEGNGFLQHMVRILTGTLVEIGLGTREATSITTLLEGKTRSAAGHKAPANGLCLEKVFY</sequence>
<dbReference type="PANTHER" id="PTHR11142:SF22">
    <property type="entry name" value="TRNA PSEUDOURIDINE SYNTHASE A 2"/>
    <property type="match status" value="1"/>
</dbReference>
<dbReference type="Gene3D" id="3.30.70.660">
    <property type="entry name" value="Pseudouridine synthase I, catalytic domain, C-terminal subdomain"/>
    <property type="match status" value="1"/>
</dbReference>
<comment type="caution">
    <text evidence="4">Lacks conserved residue(s) required for the propagation of feature annotation.</text>
</comment>
<dbReference type="PIRSF" id="PIRSF001430">
    <property type="entry name" value="tRNA_psdUrid_synth"/>
    <property type="match status" value="1"/>
</dbReference>
<dbReference type="InterPro" id="IPR020094">
    <property type="entry name" value="TruA/RsuA/RluB/E/F_N"/>
</dbReference>
<dbReference type="GO" id="GO:0031119">
    <property type="term" value="P:tRNA pseudouridine synthesis"/>
    <property type="evidence" value="ECO:0007669"/>
    <property type="project" value="UniProtKB-UniRule"/>
</dbReference>
<comment type="function">
    <text evidence="4">Formation of pseudouridine at positions 38, 39 and 40 in the anticodon stem and loop of transfer RNAs.</text>
</comment>
<dbReference type="EC" id="5.4.99.12" evidence="4"/>
<protein>
    <recommendedName>
        <fullName evidence="4">tRNA pseudouridine synthase A</fullName>
        <ecNumber evidence="4">5.4.99.12</ecNumber>
    </recommendedName>
    <alternativeName>
        <fullName evidence="4">tRNA pseudouridine(38-40) synthase</fullName>
    </alternativeName>
    <alternativeName>
        <fullName evidence="4">tRNA pseudouridylate synthase I</fullName>
    </alternativeName>
    <alternativeName>
        <fullName evidence="4">tRNA-uridine isomerase I</fullName>
    </alternativeName>
</protein>
<dbReference type="Proteomes" id="UP000824229">
    <property type="component" value="Unassembled WGS sequence"/>
</dbReference>
<dbReference type="InterPro" id="IPR020103">
    <property type="entry name" value="PsdUridine_synth_cat_dom_sf"/>
</dbReference>
<comment type="catalytic activity">
    <reaction evidence="4 7">
        <text>uridine(38/39/40) in tRNA = pseudouridine(38/39/40) in tRNA</text>
        <dbReference type="Rhea" id="RHEA:22376"/>
        <dbReference type="Rhea" id="RHEA-COMP:10085"/>
        <dbReference type="Rhea" id="RHEA-COMP:10087"/>
        <dbReference type="ChEBI" id="CHEBI:65314"/>
        <dbReference type="ChEBI" id="CHEBI:65315"/>
        <dbReference type="EC" id="5.4.99.12"/>
    </reaction>
</comment>
<comment type="subunit">
    <text evidence="4">Homodimer.</text>
</comment>
<evidence type="ECO:0000313" key="9">
    <source>
        <dbReference type="EMBL" id="MBU3804089.1"/>
    </source>
</evidence>
<dbReference type="AlphaFoldDB" id="A0A9E2KC07"/>
<dbReference type="InterPro" id="IPR020097">
    <property type="entry name" value="PsdUridine_synth_TruA_a/b_dom"/>
</dbReference>
<evidence type="ECO:0000256" key="3">
    <source>
        <dbReference type="ARBA" id="ARBA00023235"/>
    </source>
</evidence>
<dbReference type="HAMAP" id="MF_00171">
    <property type="entry name" value="TruA"/>
    <property type="match status" value="1"/>
</dbReference>
<comment type="caution">
    <text evidence="9">The sequence shown here is derived from an EMBL/GenBank/DDBJ whole genome shotgun (WGS) entry which is preliminary data.</text>
</comment>
<dbReference type="InterPro" id="IPR020095">
    <property type="entry name" value="PsdUridine_synth_TruA_C"/>
</dbReference>
<feature type="active site" description="Nucleophile" evidence="4 5">
    <location>
        <position position="54"/>
    </location>
</feature>